<dbReference type="InterPro" id="IPR023614">
    <property type="entry name" value="Porin_dom_sf"/>
</dbReference>
<dbReference type="AlphaFoldDB" id="A0A0E8D0J0"/>
<feature type="domain" description="Porin" evidence="1">
    <location>
        <begin position="12"/>
        <end position="81"/>
    </location>
</feature>
<accession>A0A0E8D0J0</accession>
<proteinExistence type="predicted"/>
<sequence length="104" mass="11322">MGNTSLPDSGLERKDNGYFAGVTWQATPRWALTGAAYYDTSKNLVEEGDKGKRYALVGVAEYALSKRTQVYGTIDYNKVKDAATGEIQGDDKQIGAAVGIRHIF</sequence>
<dbReference type="GO" id="GO:0016020">
    <property type="term" value="C:membrane"/>
    <property type="evidence" value="ECO:0007669"/>
    <property type="project" value="InterPro"/>
</dbReference>
<protein>
    <submittedName>
        <fullName evidence="2">Outer membrane protein (Porin)</fullName>
    </submittedName>
</protein>
<name>A0A0E8D0J0_BORPT</name>
<organism evidence="2 3">
    <name type="scientific">Bordetella pertussis</name>
    <dbReference type="NCBI Taxonomy" id="520"/>
    <lineage>
        <taxon>Bacteria</taxon>
        <taxon>Pseudomonadati</taxon>
        <taxon>Pseudomonadota</taxon>
        <taxon>Betaproteobacteria</taxon>
        <taxon>Burkholderiales</taxon>
        <taxon>Alcaligenaceae</taxon>
        <taxon>Bordetella</taxon>
    </lineage>
</organism>
<dbReference type="Gene3D" id="2.40.160.10">
    <property type="entry name" value="Porin"/>
    <property type="match status" value="1"/>
</dbReference>
<dbReference type="EMBL" id="UFTT01000002">
    <property type="protein sequence ID" value="SUV63395.1"/>
    <property type="molecule type" value="Genomic_DNA"/>
</dbReference>
<reference evidence="2 3" key="1">
    <citation type="submission" date="2018-06" db="EMBL/GenBank/DDBJ databases">
        <authorList>
            <consortium name="Pathogen Informatics"/>
            <person name="Doyle S."/>
        </authorList>
    </citation>
    <scope>NUCLEOTIDE SEQUENCE [LARGE SCALE GENOMIC DNA]</scope>
    <source>
        <strain evidence="2 3">NCTC10911</strain>
    </source>
</reference>
<dbReference type="InterPro" id="IPR033900">
    <property type="entry name" value="Gram_neg_porin_domain"/>
</dbReference>
<evidence type="ECO:0000259" key="1">
    <source>
        <dbReference type="Pfam" id="PF13609"/>
    </source>
</evidence>
<dbReference type="Proteomes" id="UP000255014">
    <property type="component" value="Unassembled WGS sequence"/>
</dbReference>
<dbReference type="Pfam" id="PF13609">
    <property type="entry name" value="Porin_4"/>
    <property type="match status" value="1"/>
</dbReference>
<dbReference type="CDD" id="cd00342">
    <property type="entry name" value="gram_neg_porins"/>
    <property type="match status" value="1"/>
</dbReference>
<evidence type="ECO:0000313" key="3">
    <source>
        <dbReference type="Proteomes" id="UP000255014"/>
    </source>
</evidence>
<dbReference type="GO" id="GO:0015288">
    <property type="term" value="F:porin activity"/>
    <property type="evidence" value="ECO:0007669"/>
    <property type="project" value="InterPro"/>
</dbReference>
<gene>
    <name evidence="2" type="ORF">NCTC10911_00395</name>
</gene>
<evidence type="ECO:0000313" key="2">
    <source>
        <dbReference type="EMBL" id="SUV63395.1"/>
    </source>
</evidence>
<dbReference type="SUPFAM" id="SSF56935">
    <property type="entry name" value="Porins"/>
    <property type="match status" value="1"/>
</dbReference>